<evidence type="ECO:0000256" key="1">
    <source>
        <dbReference type="SAM" id="Phobius"/>
    </source>
</evidence>
<organism evidence="2 3">
    <name type="scientific">Edaphosphingomonas fennica</name>
    <dbReference type="NCBI Taxonomy" id="114404"/>
    <lineage>
        <taxon>Bacteria</taxon>
        <taxon>Pseudomonadati</taxon>
        <taxon>Pseudomonadota</taxon>
        <taxon>Alphaproteobacteria</taxon>
        <taxon>Sphingomonadales</taxon>
        <taxon>Rhizorhabdaceae</taxon>
        <taxon>Edaphosphingomonas</taxon>
    </lineage>
</organism>
<evidence type="ECO:0000313" key="3">
    <source>
        <dbReference type="Proteomes" id="UP000241206"/>
    </source>
</evidence>
<comment type="caution">
    <text evidence="2">The sequence shown here is derived from an EMBL/GenBank/DDBJ whole genome shotgun (WGS) entry which is preliminary data.</text>
</comment>
<keyword evidence="3" id="KW-1185">Reference proteome</keyword>
<reference evidence="2 3" key="1">
    <citation type="submission" date="2017-11" db="EMBL/GenBank/DDBJ databases">
        <title>Sphingomonas oleivorans sp. nov., isolated from oil-contaminated soil.</title>
        <authorList>
            <person name="Wang L."/>
            <person name="Chen L."/>
        </authorList>
    </citation>
    <scope>NUCLEOTIDE SEQUENCE [LARGE SCALE GENOMIC DNA]</scope>
    <source>
        <strain evidence="2 3">K101</strain>
    </source>
</reference>
<feature type="transmembrane region" description="Helical" evidence="1">
    <location>
        <begin position="102"/>
        <end position="123"/>
    </location>
</feature>
<dbReference type="Proteomes" id="UP000241206">
    <property type="component" value="Unassembled WGS sequence"/>
</dbReference>
<feature type="transmembrane region" description="Helical" evidence="1">
    <location>
        <begin position="135"/>
        <end position="155"/>
    </location>
</feature>
<accession>A0A2T4I567</accession>
<proteinExistence type="predicted"/>
<evidence type="ECO:0000313" key="2">
    <source>
        <dbReference type="EMBL" id="PTD24999.1"/>
    </source>
</evidence>
<name>A0A2T4I567_9SPHN</name>
<dbReference type="AlphaFoldDB" id="A0A2T4I567"/>
<keyword evidence="1" id="KW-0472">Membrane</keyword>
<dbReference type="EMBL" id="PHHF01000027">
    <property type="protein sequence ID" value="PTD24999.1"/>
    <property type="molecule type" value="Genomic_DNA"/>
</dbReference>
<feature type="transmembrane region" description="Helical" evidence="1">
    <location>
        <begin position="76"/>
        <end position="96"/>
    </location>
</feature>
<feature type="transmembrane region" description="Helical" evidence="1">
    <location>
        <begin position="20"/>
        <end position="43"/>
    </location>
</feature>
<sequence length="468" mass="49259">MAAGPGGAVPARISGRWPAVAGWAGAYAFAETLAGLLSIAIAGHDRADWTPFLACRPWLLAVAALLLAARPWRFRLAAMALGLAGATLGGALWLAAKGAGDAIAALRIFGASILLLAAVELVLRLARWAGGRRWRLLAAALLLGLALLPGAVAAYERVALGPLDPPPPARRPPLHLLSGLPLIWSEGGVAETLGRSRPLAAMLLLRSRHDVLPLAAARPRSLAGPGPLLAVQPRIDAEGLVALDDWVWRGGRMLLLADPDVRWPTRLPPGDPARPPGVAPLLPLLAHWGLALSPAGGDPLMLRDVEWAGAVWRVRPGAPGRLASTDGACAILAGGLAADCRIGQGRAVILADADLLDDDLWVGMGSHGTGRFRRTADNGPLIAAILADLGDGQPVEPSDSVVWIESPLRPDRHWLLALLPSLLLLAAGLVMGRRGIHAAVVTKSSQTYPQAMHRYKERTVADFRHRRE</sequence>
<dbReference type="RefSeq" id="WP_107394405.1">
    <property type="nucleotide sequence ID" value="NZ_PHHF01000027.1"/>
</dbReference>
<keyword evidence="1" id="KW-0812">Transmembrane</keyword>
<gene>
    <name evidence="2" type="ORF">CV103_06760</name>
</gene>
<protein>
    <recommendedName>
        <fullName evidence="4">ABC transporter</fullName>
    </recommendedName>
</protein>
<keyword evidence="1" id="KW-1133">Transmembrane helix</keyword>
<feature type="transmembrane region" description="Helical" evidence="1">
    <location>
        <begin position="49"/>
        <end position="69"/>
    </location>
</feature>
<evidence type="ECO:0008006" key="4">
    <source>
        <dbReference type="Google" id="ProtNLM"/>
    </source>
</evidence>